<protein>
    <recommendedName>
        <fullName evidence="3">HTH-type transcriptional regulator NsrR</fullName>
    </recommendedName>
</protein>
<keyword evidence="1" id="KW-0238">DNA-binding</keyword>
<dbReference type="Proteomes" id="UP000252585">
    <property type="component" value="Unassembled WGS sequence"/>
</dbReference>
<evidence type="ECO:0000256" key="1">
    <source>
        <dbReference type="ARBA" id="ARBA00023125"/>
    </source>
</evidence>
<dbReference type="OrthoDB" id="9795923at2"/>
<gene>
    <name evidence="4" type="ORF">DFR57_11381</name>
</gene>
<dbReference type="PANTHER" id="PTHR33221">
    <property type="entry name" value="WINGED HELIX-TURN-HELIX TRANSCRIPTIONAL REGULATOR, RRF2 FAMILY"/>
    <property type="match status" value="1"/>
</dbReference>
<dbReference type="EMBL" id="QPJJ01000013">
    <property type="protein sequence ID" value="RCW64594.1"/>
    <property type="molecule type" value="Genomic_DNA"/>
</dbReference>
<accession>A0A368XF08</accession>
<evidence type="ECO:0000313" key="5">
    <source>
        <dbReference type="Proteomes" id="UP000252585"/>
    </source>
</evidence>
<dbReference type="InterPro" id="IPR036388">
    <property type="entry name" value="WH-like_DNA-bd_sf"/>
</dbReference>
<dbReference type="NCBIfam" id="TIGR00738">
    <property type="entry name" value="rrf2_super"/>
    <property type="match status" value="1"/>
</dbReference>
<proteinExistence type="predicted"/>
<dbReference type="PANTHER" id="PTHR33221:SF4">
    <property type="entry name" value="HTH-TYPE TRANSCRIPTIONAL REPRESSOR NSRR"/>
    <property type="match status" value="1"/>
</dbReference>
<evidence type="ECO:0000313" key="4">
    <source>
        <dbReference type="EMBL" id="RCW64594.1"/>
    </source>
</evidence>
<dbReference type="RefSeq" id="WP_114353938.1">
    <property type="nucleotide sequence ID" value="NZ_QPJJ01000013.1"/>
</dbReference>
<dbReference type="InterPro" id="IPR000944">
    <property type="entry name" value="Tscrpt_reg_Rrf2"/>
</dbReference>
<dbReference type="GO" id="GO:0003700">
    <property type="term" value="F:DNA-binding transcription factor activity"/>
    <property type="evidence" value="ECO:0007669"/>
    <property type="project" value="TreeGrafter"/>
</dbReference>
<sequence length="147" mass="16726">MRLKKYTDFALRVLIYAGSKENGEKTSIKEISETFFISTEHIRKVVHQLSKHNYIETVRGRNGGIVLSKAPESINIGEVVRVMENDFVMVECFDGDTNLCVITPSCSLKHVLNRALHSFFKVLDEYTLADLLTNQQELQFLLSGSQE</sequence>
<evidence type="ECO:0000256" key="3">
    <source>
        <dbReference type="ARBA" id="ARBA00040173"/>
    </source>
</evidence>
<comment type="caution">
    <text evidence="4">The sequence shown here is derived from an EMBL/GenBank/DDBJ whole genome shotgun (WGS) entry which is preliminary data.</text>
</comment>
<comment type="cofactor">
    <cofactor evidence="2">
        <name>[2Fe-2S] cluster</name>
        <dbReference type="ChEBI" id="CHEBI:190135"/>
    </cofactor>
</comment>
<dbReference type="GO" id="GO:0003677">
    <property type="term" value="F:DNA binding"/>
    <property type="evidence" value="ECO:0007669"/>
    <property type="project" value="UniProtKB-KW"/>
</dbReference>
<dbReference type="InterPro" id="IPR036390">
    <property type="entry name" value="WH_DNA-bd_sf"/>
</dbReference>
<dbReference type="SUPFAM" id="SSF46785">
    <property type="entry name" value="Winged helix' DNA-binding domain"/>
    <property type="match status" value="1"/>
</dbReference>
<reference evidence="4 5" key="1">
    <citation type="submission" date="2018-07" db="EMBL/GenBank/DDBJ databases">
        <title>Genomic Encyclopedia of Type Strains, Phase IV (KMG-IV): sequencing the most valuable type-strain genomes for metagenomic binning, comparative biology and taxonomic classification.</title>
        <authorList>
            <person name="Goeker M."/>
        </authorList>
    </citation>
    <scope>NUCLEOTIDE SEQUENCE [LARGE SCALE GENOMIC DNA]</scope>
    <source>
        <strain evidence="4 5">DSM 27696</strain>
    </source>
</reference>
<dbReference type="AlphaFoldDB" id="A0A368XF08"/>
<dbReference type="PROSITE" id="PS51197">
    <property type="entry name" value="HTH_RRF2_2"/>
    <property type="match status" value="1"/>
</dbReference>
<evidence type="ECO:0000256" key="2">
    <source>
        <dbReference type="ARBA" id="ARBA00034078"/>
    </source>
</evidence>
<dbReference type="GO" id="GO:0005829">
    <property type="term" value="C:cytosol"/>
    <property type="evidence" value="ECO:0007669"/>
    <property type="project" value="TreeGrafter"/>
</dbReference>
<name>A0A368XF08_9BACI</name>
<dbReference type="Pfam" id="PF02082">
    <property type="entry name" value="Rrf2"/>
    <property type="match status" value="1"/>
</dbReference>
<dbReference type="Gene3D" id="1.10.10.10">
    <property type="entry name" value="Winged helix-like DNA-binding domain superfamily/Winged helix DNA-binding domain"/>
    <property type="match status" value="1"/>
</dbReference>
<keyword evidence="5" id="KW-1185">Reference proteome</keyword>
<organism evidence="4 5">
    <name type="scientific">Saliterribacillus persicus</name>
    <dbReference type="NCBI Taxonomy" id="930114"/>
    <lineage>
        <taxon>Bacteria</taxon>
        <taxon>Bacillati</taxon>
        <taxon>Bacillota</taxon>
        <taxon>Bacilli</taxon>
        <taxon>Bacillales</taxon>
        <taxon>Bacillaceae</taxon>
        <taxon>Saliterribacillus</taxon>
    </lineage>
</organism>